<protein>
    <submittedName>
        <fullName evidence="1">Uncharacterized protein</fullName>
    </submittedName>
</protein>
<evidence type="ECO:0000313" key="1">
    <source>
        <dbReference type="EMBL" id="MCI49154.1"/>
    </source>
</evidence>
<keyword evidence="2" id="KW-1185">Reference proteome</keyword>
<reference evidence="1 2" key="1">
    <citation type="journal article" date="2018" name="Front. Plant Sci.">
        <title>Red Clover (Trifolium pratense) and Zigzag Clover (T. medium) - A Picture of Genomic Similarities and Differences.</title>
        <authorList>
            <person name="Dluhosova J."/>
            <person name="Istvanek J."/>
            <person name="Nedelnik J."/>
            <person name="Repkova J."/>
        </authorList>
    </citation>
    <scope>NUCLEOTIDE SEQUENCE [LARGE SCALE GENOMIC DNA]</scope>
    <source>
        <strain evidence="2">cv. 10/8</strain>
        <tissue evidence="1">Leaf</tissue>
    </source>
</reference>
<organism evidence="1 2">
    <name type="scientific">Trifolium medium</name>
    <dbReference type="NCBI Taxonomy" id="97028"/>
    <lineage>
        <taxon>Eukaryota</taxon>
        <taxon>Viridiplantae</taxon>
        <taxon>Streptophyta</taxon>
        <taxon>Embryophyta</taxon>
        <taxon>Tracheophyta</taxon>
        <taxon>Spermatophyta</taxon>
        <taxon>Magnoliopsida</taxon>
        <taxon>eudicotyledons</taxon>
        <taxon>Gunneridae</taxon>
        <taxon>Pentapetalae</taxon>
        <taxon>rosids</taxon>
        <taxon>fabids</taxon>
        <taxon>Fabales</taxon>
        <taxon>Fabaceae</taxon>
        <taxon>Papilionoideae</taxon>
        <taxon>50 kb inversion clade</taxon>
        <taxon>NPAAA clade</taxon>
        <taxon>Hologalegina</taxon>
        <taxon>IRL clade</taxon>
        <taxon>Trifolieae</taxon>
        <taxon>Trifolium</taxon>
    </lineage>
</organism>
<sequence length="82" mass="9951">MGMAVLNYNLAWRMDVELPQFPPPLMIVVQEYRAQAPLPSYYQLYPQPADIEVRFQRQTEWLIHHQTHIRCIWDRDYEAHQP</sequence>
<name>A0A392SLT6_9FABA</name>
<comment type="caution">
    <text evidence="1">The sequence shown here is derived from an EMBL/GenBank/DDBJ whole genome shotgun (WGS) entry which is preliminary data.</text>
</comment>
<feature type="non-terminal residue" evidence="1">
    <location>
        <position position="82"/>
    </location>
</feature>
<proteinExistence type="predicted"/>
<evidence type="ECO:0000313" key="2">
    <source>
        <dbReference type="Proteomes" id="UP000265520"/>
    </source>
</evidence>
<accession>A0A392SLT6</accession>
<dbReference type="EMBL" id="LXQA010396915">
    <property type="protein sequence ID" value="MCI49154.1"/>
    <property type="molecule type" value="Genomic_DNA"/>
</dbReference>
<dbReference type="Proteomes" id="UP000265520">
    <property type="component" value="Unassembled WGS sequence"/>
</dbReference>
<dbReference type="AlphaFoldDB" id="A0A392SLT6"/>